<protein>
    <recommendedName>
        <fullName evidence="4">Major facilitator superfamily (MFS) profile domain-containing protein</fullName>
    </recommendedName>
</protein>
<feature type="transmembrane region" description="Helical" evidence="1">
    <location>
        <begin position="199"/>
        <end position="217"/>
    </location>
</feature>
<evidence type="ECO:0000313" key="3">
    <source>
        <dbReference type="Proteomes" id="UP001161017"/>
    </source>
</evidence>
<feature type="transmembrane region" description="Helical" evidence="1">
    <location>
        <begin position="9"/>
        <end position="28"/>
    </location>
</feature>
<feature type="transmembrane region" description="Helical" evidence="1">
    <location>
        <begin position="296"/>
        <end position="315"/>
    </location>
</feature>
<dbReference type="InterPro" id="IPR050327">
    <property type="entry name" value="Proton-linked_MCT"/>
</dbReference>
<feature type="transmembrane region" description="Helical" evidence="1">
    <location>
        <begin position="327"/>
        <end position="347"/>
    </location>
</feature>
<keyword evidence="3" id="KW-1185">Reference proteome</keyword>
<keyword evidence="1" id="KW-0472">Membrane</keyword>
<feature type="transmembrane region" description="Helical" evidence="1">
    <location>
        <begin position="254"/>
        <end position="276"/>
    </location>
</feature>
<name>A0AA43QPH4_9LECA</name>
<feature type="transmembrane region" description="Helical" evidence="1">
    <location>
        <begin position="224"/>
        <end position="248"/>
    </location>
</feature>
<dbReference type="PANTHER" id="PTHR11360">
    <property type="entry name" value="MONOCARBOXYLATE TRANSPORTER"/>
    <property type="match status" value="1"/>
</dbReference>
<feature type="transmembrane region" description="Helical" evidence="1">
    <location>
        <begin position="120"/>
        <end position="143"/>
    </location>
</feature>
<evidence type="ECO:0000313" key="2">
    <source>
        <dbReference type="EMBL" id="MDI1488045.1"/>
    </source>
</evidence>
<proteinExistence type="predicted"/>
<evidence type="ECO:0008006" key="4">
    <source>
        <dbReference type="Google" id="ProtNLM"/>
    </source>
</evidence>
<gene>
    <name evidence="2" type="ORF">OHK93_007319</name>
</gene>
<organism evidence="2 3">
    <name type="scientific">Ramalina farinacea</name>
    <dbReference type="NCBI Taxonomy" id="258253"/>
    <lineage>
        <taxon>Eukaryota</taxon>
        <taxon>Fungi</taxon>
        <taxon>Dikarya</taxon>
        <taxon>Ascomycota</taxon>
        <taxon>Pezizomycotina</taxon>
        <taxon>Lecanoromycetes</taxon>
        <taxon>OSLEUM clade</taxon>
        <taxon>Lecanoromycetidae</taxon>
        <taxon>Lecanorales</taxon>
        <taxon>Lecanorineae</taxon>
        <taxon>Ramalinaceae</taxon>
        <taxon>Ramalina</taxon>
    </lineage>
</organism>
<dbReference type="Gene3D" id="1.20.1250.20">
    <property type="entry name" value="MFS general substrate transporter like domains"/>
    <property type="match status" value="2"/>
</dbReference>
<sequence length="352" mass="37428">MIGPLYDRGYFMSLVYSGSFLVVFGTMMQSLCSQYWQLMLSQGITVGIGTGVIYVPSLAVVSEAFTRKRAIAIGVPSTGAGIGTHVSLSDDITLLTIEVIGGIIYPIAFRKLQPMVGFEWATRIIGFIFLGTFAISYLSFHGISLVGTKPRAMIDRTAFRETPFMVYVLALVLIGCGYFVPIFYISVDATTNLDISPDLAFYLLSILNAASVIGRFLPGLVPKVFAAMAAFPLLTAAGGLVVFAWMAVHNLAGLVVFGAIYGIIAGYLITVITIMVPVLSPPGAIHETIGTRIGMAWFGFGIGGLIGSPIGGALSDTKTGNFKGAQAFGGATLFGGAALLIYPWMVVRRRRA</sequence>
<dbReference type="EMBL" id="JAPUFD010000006">
    <property type="protein sequence ID" value="MDI1488045.1"/>
    <property type="molecule type" value="Genomic_DNA"/>
</dbReference>
<reference evidence="2" key="1">
    <citation type="journal article" date="2023" name="Genome Biol. Evol.">
        <title>First Whole Genome Sequence and Flow Cytometry Genome Size Data for the Lichen-Forming Fungus Ramalina farinacea (Ascomycota).</title>
        <authorList>
            <person name="Llewellyn T."/>
            <person name="Mian S."/>
            <person name="Hill R."/>
            <person name="Leitch I.J."/>
            <person name="Gaya E."/>
        </authorList>
    </citation>
    <scope>NUCLEOTIDE SEQUENCE</scope>
    <source>
        <strain evidence="2">LIQ254RAFAR</strain>
    </source>
</reference>
<feature type="transmembrane region" description="Helical" evidence="1">
    <location>
        <begin position="92"/>
        <end position="108"/>
    </location>
</feature>
<dbReference type="AlphaFoldDB" id="A0AA43QPH4"/>
<evidence type="ECO:0000256" key="1">
    <source>
        <dbReference type="SAM" id="Phobius"/>
    </source>
</evidence>
<dbReference type="InterPro" id="IPR036259">
    <property type="entry name" value="MFS_trans_sf"/>
</dbReference>
<feature type="transmembrane region" description="Helical" evidence="1">
    <location>
        <begin position="164"/>
        <end position="187"/>
    </location>
</feature>
<dbReference type="SUPFAM" id="SSF103473">
    <property type="entry name" value="MFS general substrate transporter"/>
    <property type="match status" value="1"/>
</dbReference>
<accession>A0AA43QPH4</accession>
<comment type="caution">
    <text evidence="2">The sequence shown here is derived from an EMBL/GenBank/DDBJ whole genome shotgun (WGS) entry which is preliminary data.</text>
</comment>
<dbReference type="PANTHER" id="PTHR11360:SF252">
    <property type="entry name" value="MAJOR FACILITATOR SUPERFAMILY (MFS) PROFILE DOMAIN-CONTAINING PROTEIN-RELATED"/>
    <property type="match status" value="1"/>
</dbReference>
<keyword evidence="1" id="KW-0812">Transmembrane</keyword>
<keyword evidence="1" id="KW-1133">Transmembrane helix</keyword>
<feature type="transmembrane region" description="Helical" evidence="1">
    <location>
        <begin position="40"/>
        <end position="61"/>
    </location>
</feature>
<dbReference type="Proteomes" id="UP001161017">
    <property type="component" value="Unassembled WGS sequence"/>
</dbReference>